<dbReference type="SUPFAM" id="SSF118310">
    <property type="entry name" value="AN1-like Zinc finger"/>
    <property type="match status" value="2"/>
</dbReference>
<dbReference type="PANTHER" id="PTHR14677:SF40">
    <property type="entry name" value="CDC48-ASSOCIATED UBIQUITIN-LIKE_ZINC FINGER PROTEIN 1"/>
    <property type="match status" value="1"/>
</dbReference>
<dbReference type="Pfam" id="PF25327">
    <property type="entry name" value="UBL_ZFAND1"/>
    <property type="match status" value="1"/>
</dbReference>
<evidence type="ECO:0000256" key="3">
    <source>
        <dbReference type="ARBA" id="ARBA00022833"/>
    </source>
</evidence>
<keyword evidence="1" id="KW-0479">Metal-binding</keyword>
<sequence>MEVGDVEAIGKHCKTCGQLDFLPFQCIQCGGIFCGDHRSLDSHACPKAPKHNRTAAATPAKPSIYSYERQCADPKCKTLIGSGVGMKPQSHCDTCNRTYCYPHRMPEDHNCANLTPIGARPQNALQIQRDRAGTALARLKAWADNKKEQDLRSKMKSTSLFSSKKTVAANAERDRLAALKKGAKGTASLAQEKRVYLFVEASADTTKAKHPSGTFFYDKTWNVGRVLDAAAKALQVENVNNRGGGEEEKLRVFHVEAGRLLRFQEKIGEACVTGNMIVLLRGVGDPDLIDLRD</sequence>
<comment type="caution">
    <text evidence="6">The sequence shown here is derived from an EMBL/GenBank/DDBJ whole genome shotgun (WGS) entry which is preliminary data.</text>
</comment>
<evidence type="ECO:0000313" key="6">
    <source>
        <dbReference type="EMBL" id="KAF2727027.1"/>
    </source>
</evidence>
<dbReference type="InterPro" id="IPR035896">
    <property type="entry name" value="AN1-like_Znf"/>
</dbReference>
<dbReference type="PANTHER" id="PTHR14677">
    <property type="entry name" value="ARSENITE INDUCUBLE RNA ASSOCIATED PROTEIN AIP-1-RELATED"/>
    <property type="match status" value="1"/>
</dbReference>
<dbReference type="SMART" id="SM00154">
    <property type="entry name" value="ZnF_AN1"/>
    <property type="match status" value="2"/>
</dbReference>
<dbReference type="OrthoDB" id="431929at2759"/>
<feature type="domain" description="AN1-type" evidence="5">
    <location>
        <begin position="7"/>
        <end position="53"/>
    </location>
</feature>
<dbReference type="InterPro" id="IPR057358">
    <property type="entry name" value="UBL_ZFAND1-like"/>
</dbReference>
<dbReference type="AlphaFoldDB" id="A0A9P4QLN8"/>
<evidence type="ECO:0000256" key="1">
    <source>
        <dbReference type="ARBA" id="ARBA00022723"/>
    </source>
</evidence>
<dbReference type="Proteomes" id="UP000799444">
    <property type="component" value="Unassembled WGS sequence"/>
</dbReference>
<reference evidence="6" key="1">
    <citation type="journal article" date="2020" name="Stud. Mycol.">
        <title>101 Dothideomycetes genomes: a test case for predicting lifestyles and emergence of pathogens.</title>
        <authorList>
            <person name="Haridas S."/>
            <person name="Albert R."/>
            <person name="Binder M."/>
            <person name="Bloem J."/>
            <person name="Labutti K."/>
            <person name="Salamov A."/>
            <person name="Andreopoulos B."/>
            <person name="Baker S."/>
            <person name="Barry K."/>
            <person name="Bills G."/>
            <person name="Bluhm B."/>
            <person name="Cannon C."/>
            <person name="Castanera R."/>
            <person name="Culley D."/>
            <person name="Daum C."/>
            <person name="Ezra D."/>
            <person name="Gonzalez J."/>
            <person name="Henrissat B."/>
            <person name="Kuo A."/>
            <person name="Liang C."/>
            <person name="Lipzen A."/>
            <person name="Lutzoni F."/>
            <person name="Magnuson J."/>
            <person name="Mondo S."/>
            <person name="Nolan M."/>
            <person name="Ohm R."/>
            <person name="Pangilinan J."/>
            <person name="Park H.-J."/>
            <person name="Ramirez L."/>
            <person name="Alfaro M."/>
            <person name="Sun H."/>
            <person name="Tritt A."/>
            <person name="Yoshinaga Y."/>
            <person name="Zwiers L.-H."/>
            <person name="Turgeon B."/>
            <person name="Goodwin S."/>
            <person name="Spatafora J."/>
            <person name="Crous P."/>
            <person name="Grigoriev I."/>
        </authorList>
    </citation>
    <scope>NUCLEOTIDE SEQUENCE</scope>
    <source>
        <strain evidence="6">CBS 125425</strain>
    </source>
</reference>
<dbReference type="GO" id="GO:0005737">
    <property type="term" value="C:cytoplasm"/>
    <property type="evidence" value="ECO:0007669"/>
    <property type="project" value="TreeGrafter"/>
</dbReference>
<evidence type="ECO:0000256" key="2">
    <source>
        <dbReference type="ARBA" id="ARBA00022771"/>
    </source>
</evidence>
<dbReference type="EMBL" id="ML996362">
    <property type="protein sequence ID" value="KAF2727027.1"/>
    <property type="molecule type" value="Genomic_DNA"/>
</dbReference>
<evidence type="ECO:0000313" key="7">
    <source>
        <dbReference type="Proteomes" id="UP000799444"/>
    </source>
</evidence>
<keyword evidence="2 4" id="KW-0863">Zinc-finger</keyword>
<accession>A0A9P4QLN8</accession>
<dbReference type="GO" id="GO:0008270">
    <property type="term" value="F:zinc ion binding"/>
    <property type="evidence" value="ECO:0007669"/>
    <property type="project" value="UniProtKB-KW"/>
</dbReference>
<evidence type="ECO:0000259" key="5">
    <source>
        <dbReference type="PROSITE" id="PS51039"/>
    </source>
</evidence>
<name>A0A9P4QLN8_9PLEO</name>
<organism evidence="6 7">
    <name type="scientific">Polyplosphaeria fusca</name>
    <dbReference type="NCBI Taxonomy" id="682080"/>
    <lineage>
        <taxon>Eukaryota</taxon>
        <taxon>Fungi</taxon>
        <taxon>Dikarya</taxon>
        <taxon>Ascomycota</taxon>
        <taxon>Pezizomycotina</taxon>
        <taxon>Dothideomycetes</taxon>
        <taxon>Pleosporomycetidae</taxon>
        <taxon>Pleosporales</taxon>
        <taxon>Tetraplosphaeriaceae</taxon>
        <taxon>Polyplosphaeria</taxon>
    </lineage>
</organism>
<dbReference type="InterPro" id="IPR000058">
    <property type="entry name" value="Znf_AN1"/>
</dbReference>
<keyword evidence="3" id="KW-0862">Zinc</keyword>
<dbReference type="Pfam" id="PF01428">
    <property type="entry name" value="zf-AN1"/>
    <property type="match status" value="2"/>
</dbReference>
<protein>
    <recommendedName>
        <fullName evidence="5">AN1-type domain-containing protein</fullName>
    </recommendedName>
</protein>
<dbReference type="PROSITE" id="PS51039">
    <property type="entry name" value="ZF_AN1"/>
    <property type="match status" value="1"/>
</dbReference>
<keyword evidence="7" id="KW-1185">Reference proteome</keyword>
<gene>
    <name evidence="6" type="ORF">EJ04DRAFT_517518</name>
</gene>
<evidence type="ECO:0000256" key="4">
    <source>
        <dbReference type="PROSITE-ProRule" id="PRU00449"/>
    </source>
</evidence>
<dbReference type="Gene3D" id="4.10.1110.10">
    <property type="entry name" value="AN1-like Zinc finger"/>
    <property type="match status" value="2"/>
</dbReference>
<proteinExistence type="predicted"/>